<proteinExistence type="predicted"/>
<gene>
    <name evidence="3" type="ORF">CD178_01134</name>
</gene>
<reference evidence="3 4" key="1">
    <citation type="submission" date="2017-08" db="EMBL/GenBank/DDBJ databases">
        <title>Complete genome sequence of Gluconacetobacter saccharivorans CV1 isolated from Fermented Vinegar.</title>
        <authorList>
            <person name="Kim S.-Y."/>
        </authorList>
    </citation>
    <scope>NUCLEOTIDE SEQUENCE [LARGE SCALE GENOMIC DNA]</scope>
    <source>
        <strain evidence="3 4">CV1</strain>
    </source>
</reference>
<evidence type="ECO:0000256" key="1">
    <source>
        <dbReference type="SAM" id="MobiDB-lite"/>
    </source>
</evidence>
<name>A0A347WAN4_9PROT</name>
<organism evidence="3 4">
    <name type="scientific">Komagataeibacter saccharivorans</name>
    <dbReference type="NCBI Taxonomy" id="265959"/>
    <lineage>
        <taxon>Bacteria</taxon>
        <taxon>Pseudomonadati</taxon>
        <taxon>Pseudomonadota</taxon>
        <taxon>Alphaproteobacteria</taxon>
        <taxon>Acetobacterales</taxon>
        <taxon>Acetobacteraceae</taxon>
        <taxon>Komagataeibacter</taxon>
    </lineage>
</organism>
<sequence>MDIYRHSPCRLLAGVFVAASLVGGSAHAADRKGAVQHPAPSMPAVAQPALVFDIAPLPVTTGQVTQYILTASGQVSGLLLADGTQVFCTHELGDSLPGIVRPGEQVTVAGLKGVGRPIVRAYAVTGPRGQRIADVRSATAVAPSDSPSIGPDVPVDGTILAPLYDMQGKVQGVIMRDHSVIYVGETNAARLAAWLRPGATLHAIGIGVAGERGTAINAREIGPDISQAIHIEPADAPPPGAFPGSSGYDVIPGGSTAE</sequence>
<accession>A0A347WAN4</accession>
<dbReference type="Proteomes" id="UP000264120">
    <property type="component" value="Chromosome"/>
</dbReference>
<feature type="chain" id="PRO_5016567106" evidence="2">
    <location>
        <begin position="29"/>
        <end position="258"/>
    </location>
</feature>
<dbReference type="EMBL" id="CP023036">
    <property type="protein sequence ID" value="AXY21927.1"/>
    <property type="molecule type" value="Genomic_DNA"/>
</dbReference>
<evidence type="ECO:0000256" key="2">
    <source>
        <dbReference type="SAM" id="SignalP"/>
    </source>
</evidence>
<evidence type="ECO:0000313" key="4">
    <source>
        <dbReference type="Proteomes" id="UP000264120"/>
    </source>
</evidence>
<keyword evidence="2" id="KW-0732">Signal</keyword>
<dbReference type="AlphaFoldDB" id="A0A347WAN4"/>
<protein>
    <submittedName>
        <fullName evidence="3">Uncharacterized protein</fullName>
    </submittedName>
</protein>
<dbReference type="RefSeq" id="WP_118962670.1">
    <property type="nucleotide sequence ID" value="NZ_CP023036.1"/>
</dbReference>
<feature type="signal peptide" evidence="2">
    <location>
        <begin position="1"/>
        <end position="28"/>
    </location>
</feature>
<dbReference type="OrthoDB" id="481082at2"/>
<dbReference type="KEGG" id="ksc:CD178_01134"/>
<feature type="region of interest" description="Disordered" evidence="1">
    <location>
        <begin position="233"/>
        <end position="258"/>
    </location>
</feature>
<evidence type="ECO:0000313" key="3">
    <source>
        <dbReference type="EMBL" id="AXY21927.1"/>
    </source>
</evidence>
<keyword evidence="4" id="KW-1185">Reference proteome</keyword>